<comment type="caution">
    <text evidence="1">The sequence shown here is derived from an EMBL/GenBank/DDBJ whole genome shotgun (WGS) entry which is preliminary data.</text>
</comment>
<dbReference type="Gene3D" id="2.120.10.30">
    <property type="entry name" value="TolB, C-terminal domain"/>
    <property type="match status" value="1"/>
</dbReference>
<protein>
    <submittedName>
        <fullName evidence="1">Uncharacterized protein</fullName>
    </submittedName>
</protein>
<dbReference type="InterPro" id="IPR011042">
    <property type="entry name" value="6-blade_b-propeller_TolB-like"/>
</dbReference>
<sequence length="192" mass="21521">MAAWTVFVSGDSYAGTKFSTRTSLLDTQTWTLTNSLESYQIMKDGHPYKVSDVNFWGVTFIDDRKFYATLATANRTYLVRGDTFTRKVRTLHANVECPSLSPDGTRIAYKKRVSDQRSTAPWRLYILDLSTMRETPLAEHRSVDDQVIWMDGRTLAYVLPGDVGTDLWTVPANGGGKPLRLLDSALSPAFIG</sequence>
<proteinExistence type="predicted"/>
<name>A0ABV1ULN4_9ACTN</name>
<dbReference type="SUPFAM" id="SSF82171">
    <property type="entry name" value="DPP6 N-terminal domain-like"/>
    <property type="match status" value="1"/>
</dbReference>
<dbReference type="Proteomes" id="UP001470023">
    <property type="component" value="Unassembled WGS sequence"/>
</dbReference>
<dbReference type="EMBL" id="JBEPAZ010000150">
    <property type="protein sequence ID" value="MER6434615.1"/>
    <property type="molecule type" value="Genomic_DNA"/>
</dbReference>
<reference evidence="1 2" key="1">
    <citation type="submission" date="2024-06" db="EMBL/GenBank/DDBJ databases">
        <title>The Natural Products Discovery Center: Release of the First 8490 Sequenced Strains for Exploring Actinobacteria Biosynthetic Diversity.</title>
        <authorList>
            <person name="Kalkreuter E."/>
            <person name="Kautsar S.A."/>
            <person name="Yang D."/>
            <person name="Bader C.D."/>
            <person name="Teijaro C.N."/>
            <person name="Fluegel L."/>
            <person name="Davis C.M."/>
            <person name="Simpson J.R."/>
            <person name="Lauterbach L."/>
            <person name="Steele A.D."/>
            <person name="Gui C."/>
            <person name="Meng S."/>
            <person name="Li G."/>
            <person name="Viehrig K."/>
            <person name="Ye F."/>
            <person name="Su P."/>
            <person name="Kiefer A.F."/>
            <person name="Nichols A."/>
            <person name="Cepeda A.J."/>
            <person name="Yan W."/>
            <person name="Fan B."/>
            <person name="Jiang Y."/>
            <person name="Adhikari A."/>
            <person name="Zheng C.-J."/>
            <person name="Schuster L."/>
            <person name="Cowan T.M."/>
            <person name="Smanski M.J."/>
            <person name="Chevrette M.G."/>
            <person name="De Carvalho L.P.S."/>
            <person name="Shen B."/>
        </authorList>
    </citation>
    <scope>NUCLEOTIDE SEQUENCE [LARGE SCALE GENOMIC DNA]</scope>
    <source>
        <strain evidence="1 2">NPDC001166</strain>
    </source>
</reference>
<accession>A0ABV1ULN4</accession>
<dbReference type="Pfam" id="PF07676">
    <property type="entry name" value="PD40"/>
    <property type="match status" value="1"/>
</dbReference>
<evidence type="ECO:0000313" key="2">
    <source>
        <dbReference type="Proteomes" id="UP001470023"/>
    </source>
</evidence>
<evidence type="ECO:0000313" key="1">
    <source>
        <dbReference type="EMBL" id="MER6434615.1"/>
    </source>
</evidence>
<organism evidence="1 2">
    <name type="scientific">Streptomyces sp. 900105245</name>
    <dbReference type="NCBI Taxonomy" id="3154379"/>
    <lineage>
        <taxon>Bacteria</taxon>
        <taxon>Bacillati</taxon>
        <taxon>Actinomycetota</taxon>
        <taxon>Actinomycetes</taxon>
        <taxon>Kitasatosporales</taxon>
        <taxon>Streptomycetaceae</taxon>
        <taxon>Streptomyces</taxon>
    </lineage>
</organism>
<keyword evidence="2" id="KW-1185">Reference proteome</keyword>
<gene>
    <name evidence="1" type="ORF">ABT272_44875</name>
</gene>
<dbReference type="InterPro" id="IPR011659">
    <property type="entry name" value="WD40"/>
</dbReference>
<dbReference type="RefSeq" id="WP_352066420.1">
    <property type="nucleotide sequence ID" value="NZ_JBEPAZ010000150.1"/>
</dbReference>